<feature type="compositionally biased region" description="Low complexity" evidence="1">
    <location>
        <begin position="83"/>
        <end position="95"/>
    </location>
</feature>
<evidence type="ECO:0000313" key="2">
    <source>
        <dbReference type="EMBL" id="KAL3321126.1"/>
    </source>
</evidence>
<reference evidence="2 3" key="1">
    <citation type="submission" date="2024-11" db="EMBL/GenBank/DDBJ databases">
        <title>Adaptive evolution of stress response genes in parasites aligns with host niche diversity.</title>
        <authorList>
            <person name="Hahn C."/>
            <person name="Resl P."/>
        </authorList>
    </citation>
    <scope>NUCLEOTIDE SEQUENCE [LARGE SCALE GENOMIC DNA]</scope>
    <source>
        <strain evidence="2">EGGRZ-B1_66</strain>
        <tissue evidence="2">Body</tissue>
    </source>
</reference>
<feature type="compositionally biased region" description="Polar residues" evidence="1">
    <location>
        <begin position="70"/>
        <end position="82"/>
    </location>
</feature>
<keyword evidence="3" id="KW-1185">Reference proteome</keyword>
<accession>A0ABD2QRK6</accession>
<evidence type="ECO:0000313" key="3">
    <source>
        <dbReference type="Proteomes" id="UP001626550"/>
    </source>
</evidence>
<organism evidence="2 3">
    <name type="scientific">Cichlidogyrus casuarinus</name>
    <dbReference type="NCBI Taxonomy" id="1844966"/>
    <lineage>
        <taxon>Eukaryota</taxon>
        <taxon>Metazoa</taxon>
        <taxon>Spiralia</taxon>
        <taxon>Lophotrochozoa</taxon>
        <taxon>Platyhelminthes</taxon>
        <taxon>Monogenea</taxon>
        <taxon>Monopisthocotylea</taxon>
        <taxon>Dactylogyridea</taxon>
        <taxon>Ancyrocephalidae</taxon>
        <taxon>Cichlidogyrus</taxon>
    </lineage>
</organism>
<feature type="compositionally biased region" description="Acidic residues" evidence="1">
    <location>
        <begin position="50"/>
        <end position="63"/>
    </location>
</feature>
<comment type="caution">
    <text evidence="2">The sequence shown here is derived from an EMBL/GenBank/DDBJ whole genome shotgun (WGS) entry which is preliminary data.</text>
</comment>
<feature type="compositionally biased region" description="Polar residues" evidence="1">
    <location>
        <begin position="103"/>
        <end position="116"/>
    </location>
</feature>
<proteinExistence type="predicted"/>
<dbReference type="EMBL" id="JBJKFK010000010">
    <property type="protein sequence ID" value="KAL3321126.1"/>
    <property type="molecule type" value="Genomic_DNA"/>
</dbReference>
<dbReference type="AlphaFoldDB" id="A0ABD2QRK6"/>
<name>A0ABD2QRK6_9PLAT</name>
<feature type="compositionally biased region" description="Basic and acidic residues" evidence="1">
    <location>
        <begin position="139"/>
        <end position="152"/>
    </location>
</feature>
<feature type="region of interest" description="Disordered" evidence="1">
    <location>
        <begin position="1"/>
        <end position="156"/>
    </location>
</feature>
<dbReference type="Proteomes" id="UP001626550">
    <property type="component" value="Unassembled WGS sequence"/>
</dbReference>
<feature type="compositionally biased region" description="Basic and acidic residues" evidence="1">
    <location>
        <begin position="1"/>
        <end position="38"/>
    </location>
</feature>
<evidence type="ECO:0000256" key="1">
    <source>
        <dbReference type="SAM" id="MobiDB-lite"/>
    </source>
</evidence>
<gene>
    <name evidence="2" type="ORF">Ciccas_000201</name>
</gene>
<protein>
    <submittedName>
        <fullName evidence="2">Uncharacterized protein</fullName>
    </submittedName>
</protein>
<feature type="region of interest" description="Disordered" evidence="1">
    <location>
        <begin position="171"/>
        <end position="261"/>
    </location>
</feature>
<sequence>MERRVGESERRRKESVDQAESAKDEAQALRRQLEDLRSNVRPKNLLHSDDFDDDEDFEDFLSDSEEHVPHSNSRGLSLNGDISSLTKSLKSKQSLPEPIMVQKNATVQIESNNGSPSLSSSTLRSRRTAVNPPTNTRTFDFESENKNSDKDSFFSSKNTSVSILRNTQSLYRHEEEPKQSHVHFKSLPRSPLARSASAGAPLNKRRETAMTIKSSLSLGNFKPTENEELNGPAPPEPKIDGRSKSTFSFDLDEPPIMPKKPPVLSLLKKSGLNRQKPTSFNLADGDLKKSKFIFAD</sequence>